<comment type="caution">
    <text evidence="2">The sequence shown here is derived from an EMBL/GenBank/DDBJ whole genome shotgun (WGS) entry which is preliminary data.</text>
</comment>
<gene>
    <name evidence="2" type="ORF">ESO86_17215</name>
</gene>
<dbReference type="RefSeq" id="WP_207207212.1">
    <property type="nucleotide sequence ID" value="NZ_SDPL01000621.1"/>
</dbReference>
<dbReference type="AlphaFoldDB" id="A0A4Q2J4R1"/>
<evidence type="ECO:0000256" key="1">
    <source>
        <dbReference type="SAM" id="MobiDB-lite"/>
    </source>
</evidence>
<dbReference type="SUPFAM" id="SSF52540">
    <property type="entry name" value="P-loop containing nucleoside triphosphate hydrolases"/>
    <property type="match status" value="1"/>
</dbReference>
<evidence type="ECO:0000313" key="3">
    <source>
        <dbReference type="Proteomes" id="UP000292881"/>
    </source>
</evidence>
<proteinExistence type="predicted"/>
<dbReference type="Proteomes" id="UP000292881">
    <property type="component" value="Unassembled WGS sequence"/>
</dbReference>
<keyword evidence="3" id="KW-1185">Reference proteome</keyword>
<name>A0A4Q2J4R1_9MICO</name>
<evidence type="ECO:0008006" key="4">
    <source>
        <dbReference type="Google" id="ProtNLM"/>
    </source>
</evidence>
<reference evidence="2 3" key="1">
    <citation type="submission" date="2019-01" db="EMBL/GenBank/DDBJ databases">
        <authorList>
            <person name="Li J."/>
        </authorList>
    </citation>
    <scope>NUCLEOTIDE SEQUENCE [LARGE SCALE GENOMIC DNA]</scope>
    <source>
        <strain evidence="2 3">CGMCC 4.7180</strain>
    </source>
</reference>
<protein>
    <recommendedName>
        <fullName evidence="4">ATP-binding protein</fullName>
    </recommendedName>
</protein>
<sequence length="300" mass="31499">MVPRLQARLVFIVAPAGAGKSTLISRLEPTLGRTSVVSAATAHRDPDRLQSAIEDAAADGAETVAVDDIGCVAGTPAERTLERMAGSAWRMPRLVLASRLPLPSSVVHAAAERSTTITAPELGLRIDEISSLFAEVAGSPLGLRCASRVAQETAGWPVLVELLARRARRVDPDAVESMVESDLASDFAAGCLETALEALPRDLRRALERTSELPRLDFAACARVLGASGAGRLLGAFDSGSVMHEVVLGHRVVPPVLRRHLGECRTLAGRPAGPSAANRRPAMSPTPADPAHAPERPPAL</sequence>
<feature type="non-terminal residue" evidence="2">
    <location>
        <position position="300"/>
    </location>
</feature>
<dbReference type="EMBL" id="SDPL01000621">
    <property type="protein sequence ID" value="RXZ40324.1"/>
    <property type="molecule type" value="Genomic_DNA"/>
</dbReference>
<feature type="region of interest" description="Disordered" evidence="1">
    <location>
        <begin position="267"/>
        <end position="300"/>
    </location>
</feature>
<organism evidence="2 3">
    <name type="scientific">Agromyces binzhouensis</name>
    <dbReference type="NCBI Taxonomy" id="1817495"/>
    <lineage>
        <taxon>Bacteria</taxon>
        <taxon>Bacillati</taxon>
        <taxon>Actinomycetota</taxon>
        <taxon>Actinomycetes</taxon>
        <taxon>Micrococcales</taxon>
        <taxon>Microbacteriaceae</taxon>
        <taxon>Agromyces</taxon>
    </lineage>
</organism>
<accession>A0A4Q2J4R1</accession>
<dbReference type="InterPro" id="IPR027417">
    <property type="entry name" value="P-loop_NTPase"/>
</dbReference>
<evidence type="ECO:0000313" key="2">
    <source>
        <dbReference type="EMBL" id="RXZ40324.1"/>
    </source>
</evidence>